<evidence type="ECO:0000313" key="3">
    <source>
        <dbReference type="EMBL" id="MFD2600352.1"/>
    </source>
</evidence>
<dbReference type="PANTHER" id="PTHR34703">
    <property type="entry name" value="ANTIPORTER SUBUNIT MNHG2-RELATED"/>
    <property type="match status" value="1"/>
</dbReference>
<keyword evidence="2" id="KW-0472">Membrane</keyword>
<reference evidence="4" key="1">
    <citation type="journal article" date="2019" name="Int. J. Syst. Evol. Microbiol.">
        <title>The Global Catalogue of Microorganisms (GCM) 10K type strain sequencing project: providing services to taxonomists for standard genome sequencing and annotation.</title>
        <authorList>
            <consortium name="The Broad Institute Genomics Platform"/>
            <consortium name="The Broad Institute Genome Sequencing Center for Infectious Disease"/>
            <person name="Wu L."/>
            <person name="Ma J."/>
        </authorList>
    </citation>
    <scope>NUCLEOTIDE SEQUENCE [LARGE SCALE GENOMIC DNA]</scope>
    <source>
        <strain evidence="4">KCTC 42248</strain>
    </source>
</reference>
<dbReference type="NCBIfam" id="TIGR01300">
    <property type="entry name" value="CPA3_mnhG_phaG"/>
    <property type="match status" value="1"/>
</dbReference>
<keyword evidence="2" id="KW-1133">Transmembrane helix</keyword>
<feature type="transmembrane region" description="Helical" evidence="2">
    <location>
        <begin position="66"/>
        <end position="85"/>
    </location>
</feature>
<dbReference type="InterPro" id="IPR005133">
    <property type="entry name" value="PhaG_MnhG_YufB"/>
</dbReference>
<sequence>MIDIILAFLSTIGALSILFASIGLIRMPDFYLRLSVTVKASTLGVGLFLICAAIMFPDDISVTTKAIAILFFLIITAPVGAHMIARTAYVTGTPLWKETVIDELHGMYNQETHELHSDPEEAEEANESEVDTANGQIADTEEQTE</sequence>
<feature type="transmembrane region" description="Helical" evidence="2">
    <location>
        <begin position="30"/>
        <end position="54"/>
    </location>
</feature>
<dbReference type="Proteomes" id="UP001597393">
    <property type="component" value="Unassembled WGS sequence"/>
</dbReference>
<feature type="region of interest" description="Disordered" evidence="1">
    <location>
        <begin position="113"/>
        <end position="145"/>
    </location>
</feature>
<evidence type="ECO:0000256" key="2">
    <source>
        <dbReference type="SAM" id="Phobius"/>
    </source>
</evidence>
<feature type="compositionally biased region" description="Acidic residues" evidence="1">
    <location>
        <begin position="120"/>
        <end position="130"/>
    </location>
</feature>
<organism evidence="3 4">
    <name type="scientific">Sphingobacterium corticis</name>
    <dbReference type="NCBI Taxonomy" id="1812823"/>
    <lineage>
        <taxon>Bacteria</taxon>
        <taxon>Pseudomonadati</taxon>
        <taxon>Bacteroidota</taxon>
        <taxon>Sphingobacteriia</taxon>
        <taxon>Sphingobacteriales</taxon>
        <taxon>Sphingobacteriaceae</taxon>
        <taxon>Sphingobacterium</taxon>
    </lineage>
</organism>
<comment type="caution">
    <text evidence="3">The sequence shown here is derived from an EMBL/GenBank/DDBJ whole genome shotgun (WGS) entry which is preliminary data.</text>
</comment>
<keyword evidence="2" id="KW-0812">Transmembrane</keyword>
<accession>A0ABW5NRB7</accession>
<gene>
    <name evidence="3" type="primary">mnhG</name>
    <name evidence="3" type="ORF">ACFSQ3_15465</name>
</gene>
<dbReference type="PANTHER" id="PTHR34703:SF1">
    <property type="entry name" value="ANTIPORTER SUBUNIT MNHG2-RELATED"/>
    <property type="match status" value="1"/>
</dbReference>
<evidence type="ECO:0000313" key="4">
    <source>
        <dbReference type="Proteomes" id="UP001597393"/>
    </source>
</evidence>
<proteinExistence type="predicted"/>
<dbReference type="Pfam" id="PF03334">
    <property type="entry name" value="PhaG_MnhG_YufB"/>
    <property type="match status" value="1"/>
</dbReference>
<keyword evidence="4" id="KW-1185">Reference proteome</keyword>
<dbReference type="NCBIfam" id="NF009314">
    <property type="entry name" value="PRK12674.1-2"/>
    <property type="match status" value="1"/>
</dbReference>
<dbReference type="EMBL" id="JBHUMA010000009">
    <property type="protein sequence ID" value="MFD2600352.1"/>
    <property type="molecule type" value="Genomic_DNA"/>
</dbReference>
<protein>
    <submittedName>
        <fullName evidence="3">Monovalent cation/H(+) antiporter subunit G</fullName>
    </submittedName>
</protein>
<dbReference type="RefSeq" id="WP_380870491.1">
    <property type="nucleotide sequence ID" value="NZ_JBHUMA010000009.1"/>
</dbReference>
<name>A0ABW5NRB7_9SPHI</name>
<evidence type="ECO:0000256" key="1">
    <source>
        <dbReference type="SAM" id="MobiDB-lite"/>
    </source>
</evidence>